<dbReference type="OrthoDB" id="2122982at2759"/>
<proteinExistence type="predicted"/>
<dbReference type="InterPro" id="IPR013083">
    <property type="entry name" value="Znf_RING/FYVE/PHD"/>
</dbReference>
<evidence type="ECO:0000313" key="5">
    <source>
        <dbReference type="EMBL" id="RXW14068.1"/>
    </source>
</evidence>
<protein>
    <submittedName>
        <fullName evidence="5">Uncharacterized protein</fullName>
    </submittedName>
</protein>
<dbReference type="CDD" id="cd16494">
    <property type="entry name" value="RING-CH-C4HC3_ZSWM2"/>
    <property type="match status" value="1"/>
</dbReference>
<evidence type="ECO:0000313" key="6">
    <source>
        <dbReference type="Proteomes" id="UP000290288"/>
    </source>
</evidence>
<dbReference type="AlphaFoldDB" id="A0A4V1Q271"/>
<name>A0A4V1Q271_9AGAR</name>
<feature type="domain" description="SWIM-type" evidence="4">
    <location>
        <begin position="159"/>
        <end position="191"/>
    </location>
</feature>
<dbReference type="InterPro" id="IPR007527">
    <property type="entry name" value="Znf_SWIM"/>
</dbReference>
<keyword evidence="1" id="KW-0862">Zinc</keyword>
<dbReference type="PANTHER" id="PTHR21540:SF0">
    <property type="entry name" value="PHD FAMILY PROTEIN"/>
    <property type="match status" value="1"/>
</dbReference>
<feature type="domain" description="RING-type" evidence="3">
    <location>
        <begin position="271"/>
        <end position="321"/>
    </location>
</feature>
<keyword evidence="6" id="KW-1185">Reference proteome</keyword>
<dbReference type="Gene3D" id="3.30.40.10">
    <property type="entry name" value="Zinc/RING finger domain, C3HC4 (zinc finger)"/>
    <property type="match status" value="1"/>
</dbReference>
<dbReference type="STRING" id="2316362.A0A4V1Q271"/>
<keyword evidence="1" id="KW-0479">Metal-binding</keyword>
<dbReference type="GO" id="GO:0061630">
    <property type="term" value="F:ubiquitin protein ligase activity"/>
    <property type="evidence" value="ECO:0007669"/>
    <property type="project" value="InterPro"/>
</dbReference>
<feature type="compositionally biased region" description="Low complexity" evidence="2">
    <location>
        <begin position="63"/>
        <end position="77"/>
    </location>
</feature>
<gene>
    <name evidence="5" type="ORF">EST38_g11788</name>
</gene>
<feature type="compositionally biased region" description="Polar residues" evidence="2">
    <location>
        <begin position="16"/>
        <end position="25"/>
    </location>
</feature>
<feature type="region of interest" description="Disordered" evidence="2">
    <location>
        <begin position="246"/>
        <end position="265"/>
    </location>
</feature>
<evidence type="ECO:0000256" key="1">
    <source>
        <dbReference type="PROSITE-ProRule" id="PRU00175"/>
    </source>
</evidence>
<comment type="caution">
    <text evidence="5">The sequence shown here is derived from an EMBL/GenBank/DDBJ whole genome shotgun (WGS) entry which is preliminary data.</text>
</comment>
<evidence type="ECO:0000259" key="3">
    <source>
        <dbReference type="PROSITE" id="PS50089"/>
    </source>
</evidence>
<dbReference type="GO" id="GO:0008270">
    <property type="term" value="F:zinc ion binding"/>
    <property type="evidence" value="ECO:0007669"/>
    <property type="project" value="UniProtKB-KW"/>
</dbReference>
<reference evidence="5 6" key="1">
    <citation type="submission" date="2019-01" db="EMBL/GenBank/DDBJ databases">
        <title>Draft genome sequence of Psathyrella aberdarensis IHI B618.</title>
        <authorList>
            <person name="Buettner E."/>
            <person name="Kellner H."/>
        </authorList>
    </citation>
    <scope>NUCLEOTIDE SEQUENCE [LARGE SCALE GENOMIC DNA]</scope>
    <source>
        <strain evidence="5 6">IHI B618</strain>
    </source>
</reference>
<keyword evidence="1" id="KW-0863">Zinc-finger</keyword>
<feature type="compositionally biased region" description="Basic and acidic residues" evidence="2">
    <location>
        <begin position="98"/>
        <end position="110"/>
    </location>
</feature>
<organism evidence="5 6">
    <name type="scientific">Candolleomyces aberdarensis</name>
    <dbReference type="NCBI Taxonomy" id="2316362"/>
    <lineage>
        <taxon>Eukaryota</taxon>
        <taxon>Fungi</taxon>
        <taxon>Dikarya</taxon>
        <taxon>Basidiomycota</taxon>
        <taxon>Agaricomycotina</taxon>
        <taxon>Agaricomycetes</taxon>
        <taxon>Agaricomycetidae</taxon>
        <taxon>Agaricales</taxon>
        <taxon>Agaricineae</taxon>
        <taxon>Psathyrellaceae</taxon>
        <taxon>Candolleomyces</taxon>
    </lineage>
</organism>
<dbReference type="Pfam" id="PF13639">
    <property type="entry name" value="zf-RING_2"/>
    <property type="match status" value="1"/>
</dbReference>
<dbReference type="EMBL" id="SDEE01000772">
    <property type="protein sequence ID" value="RXW14068.1"/>
    <property type="molecule type" value="Genomic_DNA"/>
</dbReference>
<feature type="region of interest" description="Disordered" evidence="2">
    <location>
        <begin position="1"/>
        <end position="111"/>
    </location>
</feature>
<dbReference type="Proteomes" id="UP000290288">
    <property type="component" value="Unassembled WGS sequence"/>
</dbReference>
<evidence type="ECO:0000259" key="4">
    <source>
        <dbReference type="PROSITE" id="PS50966"/>
    </source>
</evidence>
<dbReference type="PANTHER" id="PTHR21540">
    <property type="entry name" value="RING FINGER AND SWIM DOMAIN-CONTAINING PROTEIN 2"/>
    <property type="match status" value="1"/>
</dbReference>
<dbReference type="SUPFAM" id="SSF57850">
    <property type="entry name" value="RING/U-box"/>
    <property type="match status" value="1"/>
</dbReference>
<feature type="compositionally biased region" description="Basic residues" evidence="2">
    <location>
        <begin position="88"/>
        <end position="97"/>
    </location>
</feature>
<evidence type="ECO:0000256" key="2">
    <source>
        <dbReference type="SAM" id="MobiDB-lite"/>
    </source>
</evidence>
<dbReference type="PROSITE" id="PS50089">
    <property type="entry name" value="ZF_RING_2"/>
    <property type="match status" value="1"/>
</dbReference>
<dbReference type="PROSITE" id="PS50966">
    <property type="entry name" value="ZF_SWIM"/>
    <property type="match status" value="1"/>
</dbReference>
<dbReference type="InterPro" id="IPR001841">
    <property type="entry name" value="Znf_RING"/>
</dbReference>
<accession>A0A4V1Q271</accession>
<dbReference type="InterPro" id="IPR039903">
    <property type="entry name" value="Zswim2"/>
</dbReference>
<sequence length="361" mass="38650">MVLKRKRGDEWVAAGSESSSTQAGPSLTWVPVPDVLPPAATLAKPRKKGKRDLTGTIVGGAGPTASMAASSSSSAMPVPGPSQPQASPKKRGGGRKKKDLDAAPAPEKRAARFKAACPQNIMDRLERVRTQTFFMVDRRRNDGELREEFSVLGSTGNVYTITIGTTPKCNCPDAGKGNHCKHIVPQSSNLWYQKYEPSSLQTISLLISITSFTRALLTSELETIFANAPAAPNAVTNRRVQEVYARATGKASEPASATPDSKKIPEEEDDCPICYETMYQAKEDKLVWCEECGNALHKECFAQWRATSSRAGKELTCVYCRSKWVVAGASSAGGAAMKAGGYLNLASAAGLSPVRDTSTCE</sequence>